<dbReference type="STRING" id="546871.SAMN04488543_1300"/>
<gene>
    <name evidence="2" type="ORF">SAMN04488543_1300</name>
</gene>
<dbReference type="AlphaFoldDB" id="A0A1H1QE32"/>
<evidence type="ECO:0000313" key="2">
    <source>
        <dbReference type="EMBL" id="SDS21742.1"/>
    </source>
</evidence>
<evidence type="ECO:0000256" key="1">
    <source>
        <dbReference type="SAM" id="MobiDB-lite"/>
    </source>
</evidence>
<keyword evidence="3" id="KW-1185">Reference proteome</keyword>
<name>A0A1H1QE32_9ACTN</name>
<organism evidence="2 3">
    <name type="scientific">Friedmanniella luteola</name>
    <dbReference type="NCBI Taxonomy" id="546871"/>
    <lineage>
        <taxon>Bacteria</taxon>
        <taxon>Bacillati</taxon>
        <taxon>Actinomycetota</taxon>
        <taxon>Actinomycetes</taxon>
        <taxon>Propionibacteriales</taxon>
        <taxon>Nocardioidaceae</taxon>
        <taxon>Friedmanniella</taxon>
    </lineage>
</organism>
<feature type="region of interest" description="Disordered" evidence="1">
    <location>
        <begin position="23"/>
        <end position="47"/>
    </location>
</feature>
<evidence type="ECO:0000313" key="3">
    <source>
        <dbReference type="Proteomes" id="UP000199092"/>
    </source>
</evidence>
<proteinExistence type="predicted"/>
<accession>A0A1H1QE32</accession>
<sequence length="155" mass="16305">MTTTDLTDLEAKAARLLAQHEKAQAAAQAARDEELQRQTERARQLDQDTVNAYSETDHAGAITAAGQQLVQAVAGSDIGQAWVAYQAAQLRQAHAAADASGAASRLGLAPIPSRPANNAAATVLAKAVDQLARNLVADELDQRDQDRAARIEAKG</sequence>
<dbReference type="Proteomes" id="UP000199092">
    <property type="component" value="Chromosome I"/>
</dbReference>
<feature type="compositionally biased region" description="Basic and acidic residues" evidence="1">
    <location>
        <begin position="30"/>
        <end position="46"/>
    </location>
</feature>
<reference evidence="2 3" key="1">
    <citation type="submission" date="2016-10" db="EMBL/GenBank/DDBJ databases">
        <authorList>
            <person name="de Groot N.N."/>
        </authorList>
    </citation>
    <scope>NUCLEOTIDE SEQUENCE [LARGE SCALE GENOMIC DNA]</scope>
    <source>
        <strain evidence="2 3">DSM 21741</strain>
    </source>
</reference>
<dbReference type="EMBL" id="LT629749">
    <property type="protein sequence ID" value="SDS21742.1"/>
    <property type="molecule type" value="Genomic_DNA"/>
</dbReference>
<protein>
    <submittedName>
        <fullName evidence="2">Uncharacterized protein</fullName>
    </submittedName>
</protein>
<dbReference type="RefSeq" id="WP_091411267.1">
    <property type="nucleotide sequence ID" value="NZ_LT629749.1"/>
</dbReference>